<comment type="caution">
    <text evidence="10">The sequence shown here is derived from an EMBL/GenBank/DDBJ whole genome shotgun (WGS) entry which is preliminary data.</text>
</comment>
<feature type="transmembrane region" description="Helical" evidence="8">
    <location>
        <begin position="82"/>
        <end position="100"/>
    </location>
</feature>
<evidence type="ECO:0000256" key="7">
    <source>
        <dbReference type="ARBA" id="ARBA00023136"/>
    </source>
</evidence>
<evidence type="ECO:0000259" key="9">
    <source>
        <dbReference type="Pfam" id="PF13231"/>
    </source>
</evidence>
<evidence type="ECO:0000256" key="5">
    <source>
        <dbReference type="ARBA" id="ARBA00022692"/>
    </source>
</evidence>
<dbReference type="Pfam" id="PF13231">
    <property type="entry name" value="PMT_2"/>
    <property type="match status" value="1"/>
</dbReference>
<keyword evidence="7 8" id="KW-0472">Membrane</keyword>
<dbReference type="GO" id="GO:0009103">
    <property type="term" value="P:lipopolysaccharide biosynthetic process"/>
    <property type="evidence" value="ECO:0007669"/>
    <property type="project" value="TreeGrafter"/>
</dbReference>
<name>A0A2M8KR56_9BACT</name>
<organism evidence="10 11">
    <name type="scientific">Candidatus Roizmanbacteria bacterium CG10_big_fil_rev_8_21_14_0_10_39_6</name>
    <dbReference type="NCBI Taxonomy" id="1974853"/>
    <lineage>
        <taxon>Bacteria</taxon>
        <taxon>Candidatus Roizmaniibacteriota</taxon>
    </lineage>
</organism>
<keyword evidence="2" id="KW-1003">Cell membrane</keyword>
<keyword evidence="4" id="KW-0808">Transferase</keyword>
<dbReference type="GO" id="GO:0016763">
    <property type="term" value="F:pentosyltransferase activity"/>
    <property type="evidence" value="ECO:0007669"/>
    <property type="project" value="TreeGrafter"/>
</dbReference>
<feature type="transmembrane region" description="Helical" evidence="8">
    <location>
        <begin position="112"/>
        <end position="128"/>
    </location>
</feature>
<dbReference type="Proteomes" id="UP000229554">
    <property type="component" value="Unassembled WGS sequence"/>
</dbReference>
<dbReference type="AlphaFoldDB" id="A0A2M8KR56"/>
<evidence type="ECO:0000313" key="11">
    <source>
        <dbReference type="Proteomes" id="UP000229554"/>
    </source>
</evidence>
<comment type="subcellular location">
    <subcellularLocation>
        <location evidence="1">Cell membrane</location>
        <topology evidence="1">Multi-pass membrane protein</topology>
    </subcellularLocation>
</comment>
<feature type="transmembrane region" description="Helical" evidence="8">
    <location>
        <begin position="12"/>
        <end position="29"/>
    </location>
</feature>
<dbReference type="GO" id="GO:0005886">
    <property type="term" value="C:plasma membrane"/>
    <property type="evidence" value="ECO:0007669"/>
    <property type="project" value="UniProtKB-SubCell"/>
</dbReference>
<protein>
    <recommendedName>
        <fullName evidence="9">Glycosyltransferase RgtA/B/C/D-like domain-containing protein</fullName>
    </recommendedName>
</protein>
<evidence type="ECO:0000256" key="1">
    <source>
        <dbReference type="ARBA" id="ARBA00004651"/>
    </source>
</evidence>
<keyword evidence="6 8" id="KW-1133">Transmembrane helix</keyword>
<feature type="transmembrane region" description="Helical" evidence="8">
    <location>
        <begin position="134"/>
        <end position="151"/>
    </location>
</feature>
<reference evidence="11" key="1">
    <citation type="submission" date="2017-09" db="EMBL/GenBank/DDBJ databases">
        <title>Depth-based differentiation of microbial function through sediment-hosted aquifers and enrichment of novel symbionts in the deep terrestrial subsurface.</title>
        <authorList>
            <person name="Probst A.J."/>
            <person name="Ladd B."/>
            <person name="Jarett J.K."/>
            <person name="Geller-Mcgrath D.E."/>
            <person name="Sieber C.M.K."/>
            <person name="Emerson J.B."/>
            <person name="Anantharaman K."/>
            <person name="Thomas B.C."/>
            <person name="Malmstrom R."/>
            <person name="Stieglmeier M."/>
            <person name="Klingl A."/>
            <person name="Woyke T."/>
            <person name="Ryan C.M."/>
            <person name="Banfield J.F."/>
        </authorList>
    </citation>
    <scope>NUCLEOTIDE SEQUENCE [LARGE SCALE GENOMIC DNA]</scope>
</reference>
<accession>A0A2M8KR56</accession>
<dbReference type="InterPro" id="IPR050297">
    <property type="entry name" value="LipidA_mod_glycosyltrf_83"/>
</dbReference>
<sequence length="168" mass="19727">MKQYLTLMISKYRVQLLFFSACLIRFIGLNQSLWLDEATVARVVKEYSLVGLVRQFAQFDFHPPLYYLFMKIWTTVAGFSEIALRLPSVVFSLIAGYFVFKTALYCVDKKRALWASALFLFNPLVVYYSQEARMYMLAVCLLSMATYYFFTDERLPQLRTKIYMGLLL</sequence>
<keyword evidence="5 8" id="KW-0812">Transmembrane</keyword>
<evidence type="ECO:0000256" key="6">
    <source>
        <dbReference type="ARBA" id="ARBA00022989"/>
    </source>
</evidence>
<evidence type="ECO:0000256" key="4">
    <source>
        <dbReference type="ARBA" id="ARBA00022679"/>
    </source>
</evidence>
<dbReference type="GO" id="GO:0010041">
    <property type="term" value="P:response to iron(III) ion"/>
    <property type="evidence" value="ECO:0007669"/>
    <property type="project" value="TreeGrafter"/>
</dbReference>
<gene>
    <name evidence="10" type="ORF">COU88_05195</name>
</gene>
<dbReference type="PANTHER" id="PTHR33908:SF3">
    <property type="entry name" value="UNDECAPRENYL PHOSPHATE-ALPHA-4-AMINO-4-DEOXY-L-ARABINOSE ARABINOSYL TRANSFERASE"/>
    <property type="match status" value="1"/>
</dbReference>
<dbReference type="PANTHER" id="PTHR33908">
    <property type="entry name" value="MANNOSYLTRANSFERASE YKCB-RELATED"/>
    <property type="match status" value="1"/>
</dbReference>
<evidence type="ECO:0000256" key="2">
    <source>
        <dbReference type="ARBA" id="ARBA00022475"/>
    </source>
</evidence>
<feature type="non-terminal residue" evidence="10">
    <location>
        <position position="168"/>
    </location>
</feature>
<proteinExistence type="predicted"/>
<keyword evidence="3" id="KW-0328">Glycosyltransferase</keyword>
<dbReference type="InterPro" id="IPR038731">
    <property type="entry name" value="RgtA/B/C-like"/>
</dbReference>
<dbReference type="EMBL" id="PFED01000211">
    <property type="protein sequence ID" value="PJE62398.1"/>
    <property type="molecule type" value="Genomic_DNA"/>
</dbReference>
<evidence type="ECO:0000313" key="10">
    <source>
        <dbReference type="EMBL" id="PJE62398.1"/>
    </source>
</evidence>
<evidence type="ECO:0000256" key="8">
    <source>
        <dbReference type="SAM" id="Phobius"/>
    </source>
</evidence>
<feature type="domain" description="Glycosyltransferase RgtA/B/C/D-like" evidence="9">
    <location>
        <begin position="62"/>
        <end position="159"/>
    </location>
</feature>
<evidence type="ECO:0000256" key="3">
    <source>
        <dbReference type="ARBA" id="ARBA00022676"/>
    </source>
</evidence>